<comment type="caution">
    <text evidence="2">The sequence shown here is derived from an EMBL/GenBank/DDBJ whole genome shotgun (WGS) entry which is preliminary data.</text>
</comment>
<dbReference type="EMBL" id="JARBDR010000440">
    <property type="protein sequence ID" value="KAJ8312546.1"/>
    <property type="molecule type" value="Genomic_DNA"/>
</dbReference>
<evidence type="ECO:0000256" key="1">
    <source>
        <dbReference type="SAM" id="MobiDB-lite"/>
    </source>
</evidence>
<evidence type="ECO:0000313" key="3">
    <source>
        <dbReference type="Proteomes" id="UP001217089"/>
    </source>
</evidence>
<gene>
    <name evidence="2" type="ORF">KUTeg_009919</name>
</gene>
<dbReference type="Proteomes" id="UP001217089">
    <property type="component" value="Unassembled WGS sequence"/>
</dbReference>
<protein>
    <submittedName>
        <fullName evidence="2">Uncharacterized protein</fullName>
    </submittedName>
</protein>
<proteinExistence type="predicted"/>
<organism evidence="2 3">
    <name type="scientific">Tegillarca granosa</name>
    <name type="common">Malaysian cockle</name>
    <name type="synonym">Anadara granosa</name>
    <dbReference type="NCBI Taxonomy" id="220873"/>
    <lineage>
        <taxon>Eukaryota</taxon>
        <taxon>Metazoa</taxon>
        <taxon>Spiralia</taxon>
        <taxon>Lophotrochozoa</taxon>
        <taxon>Mollusca</taxon>
        <taxon>Bivalvia</taxon>
        <taxon>Autobranchia</taxon>
        <taxon>Pteriomorphia</taxon>
        <taxon>Arcoida</taxon>
        <taxon>Arcoidea</taxon>
        <taxon>Arcidae</taxon>
        <taxon>Tegillarca</taxon>
    </lineage>
</organism>
<feature type="region of interest" description="Disordered" evidence="1">
    <location>
        <begin position="121"/>
        <end position="173"/>
    </location>
</feature>
<evidence type="ECO:0000313" key="2">
    <source>
        <dbReference type="EMBL" id="KAJ8312546.1"/>
    </source>
</evidence>
<feature type="compositionally biased region" description="Basic and acidic residues" evidence="1">
    <location>
        <begin position="127"/>
        <end position="159"/>
    </location>
</feature>
<sequence length="318" mass="35336">MGMEDFCLVPNQILRLMHLPLMESYQNQYEIIIDNIIPDKKIGSDGVFVVASKTIGRADRSKCQPNFIHVAMRKKGLQHNNDAEYDYIDPSTYLDKLIPVPQWIEACNDHTFEYIGQTSDVDAADEEGAKESSDPIKRDGSASDKMAEFERMDPSKEPAFRPQGMESTTSVGSGFKNDLSNSLGSFGDVKNMFTGNLTQKLDAVVETLAEILKKAPVEHPDGMSIPNLRRLVGHCPTFLDALAKGFSHVFTAHHDCLGITSGISIPFGSVDKIVKVDTRVDKCNNRVHISSNGIDEFIQLDAEITYDFYDCLFVTSSK</sequence>
<keyword evidence="3" id="KW-1185">Reference proteome</keyword>
<name>A0ABQ9F599_TEGGR</name>
<reference evidence="2 3" key="1">
    <citation type="submission" date="2022-12" db="EMBL/GenBank/DDBJ databases">
        <title>Chromosome-level genome of Tegillarca granosa.</title>
        <authorList>
            <person name="Kim J."/>
        </authorList>
    </citation>
    <scope>NUCLEOTIDE SEQUENCE [LARGE SCALE GENOMIC DNA]</scope>
    <source>
        <strain evidence="2">Teg-2019</strain>
        <tissue evidence="2">Adductor muscle</tissue>
    </source>
</reference>
<accession>A0ABQ9F599</accession>